<protein>
    <submittedName>
        <fullName evidence="2">N-acetylmuramic acid 6-phosphate etherase</fullName>
        <ecNumber evidence="2">4.2.1.126</ecNumber>
    </submittedName>
</protein>
<dbReference type="GO" id="GO:0016829">
    <property type="term" value="F:lyase activity"/>
    <property type="evidence" value="ECO:0007669"/>
    <property type="project" value="UniProtKB-KW"/>
</dbReference>
<evidence type="ECO:0000256" key="1">
    <source>
        <dbReference type="ARBA" id="ARBA00023277"/>
    </source>
</evidence>
<sequence length="702" mass="80160">MTNILDILKITPSSQSTDFVENKKQFQLHTLLTEQPHKNTWNLSFVMNENALDGLKMIFSVDEDISTKFKELVKDTNIIDNAANSIVEAIENRKKIYIYGCGATGRLAKQMESAIWRPFWKKVKQHSLWNKLKNQLPKNIEDRLIGEMTGGDRALISALEGLEDLQLVGSLQLLDRGVEKGDAVFCVTEGGETSSVIGTILTAVEQYGELTTEKIYDAKKLLYFIYNNPDDVLYPFDRSRTVIEHPAISKINLSTGPQAITGSTRMQSTTSETFILGVILEEGIYRLLKKLLTLEELSELGFSQAEPSLDKFASEMGLLQRILSFDRIMSYIANSLEEIARFTVLESETYKNKKHATYFARKALITVFIDCAERSPTFRLFPLDTVMEKEPKCWVQVWTAGSDYKEAWQNFLSRPFRGLEERFYKADFETKIDDFYLKQSVLRSLSQAGQEQEKMFDFSFSKTQTETREPKEGDLAVLICMDEEIDDLLDTSSYEHKFISLTKEKNANLCLILVSNKKPNEVQKIINKLKADNNFFTSNDVVINITMNKTEDDPLNLRRQTLLKMLLNGHSTGVMVRIGRVVGNTMTHVNPSNLKLIGRATYLILSHINDVVSQKEWVQKYGKTEPITYSEANAILFEAMSFVQECLEKNKPISEVSISIVRIMEALKTKSYIRWENALHILETEGLENYLSQYNPSLGYHS</sequence>
<organism evidence="2 3">
    <name type="scientific">Psychracetigena formicireducens</name>
    <dbReference type="NCBI Taxonomy" id="2986056"/>
    <lineage>
        <taxon>Bacteria</taxon>
        <taxon>Bacillati</taxon>
        <taxon>Candidatus Lithacetigenota</taxon>
        <taxon>Candidatus Psychracetigena</taxon>
    </lineage>
</organism>
<dbReference type="PANTHER" id="PTHR10088">
    <property type="entry name" value="GLUCOKINASE REGULATORY PROTEIN"/>
    <property type="match status" value="1"/>
</dbReference>
<dbReference type="GO" id="GO:0019899">
    <property type="term" value="F:enzyme binding"/>
    <property type="evidence" value="ECO:0007669"/>
    <property type="project" value="TreeGrafter"/>
</dbReference>
<dbReference type="Proteomes" id="UP000811545">
    <property type="component" value="Unassembled WGS sequence"/>
</dbReference>
<dbReference type="AlphaFoldDB" id="A0A9E2BGX3"/>
<dbReference type="GO" id="GO:0004857">
    <property type="term" value="F:enzyme inhibitor activity"/>
    <property type="evidence" value="ECO:0007669"/>
    <property type="project" value="TreeGrafter"/>
</dbReference>
<accession>A0A9E2BGX3</accession>
<comment type="caution">
    <text evidence="2">The sequence shown here is derived from an EMBL/GenBank/DDBJ whole genome shotgun (WGS) entry which is preliminary data.</text>
</comment>
<dbReference type="EC" id="4.2.1.126" evidence="2"/>
<dbReference type="PANTHER" id="PTHR10088:SF4">
    <property type="entry name" value="GLUCOKINASE REGULATORY PROTEIN"/>
    <property type="match status" value="1"/>
</dbReference>
<dbReference type="InterPro" id="IPR046348">
    <property type="entry name" value="SIS_dom_sf"/>
</dbReference>
<name>A0A9E2BGX3_PSYF1</name>
<evidence type="ECO:0000313" key="3">
    <source>
        <dbReference type="Proteomes" id="UP000811545"/>
    </source>
</evidence>
<dbReference type="GO" id="GO:0009750">
    <property type="term" value="P:response to fructose"/>
    <property type="evidence" value="ECO:0007669"/>
    <property type="project" value="TreeGrafter"/>
</dbReference>
<dbReference type="InterPro" id="IPR040190">
    <property type="entry name" value="MURQ/GCKR"/>
</dbReference>
<dbReference type="GO" id="GO:0070095">
    <property type="term" value="F:fructose-6-phosphate binding"/>
    <property type="evidence" value="ECO:0007669"/>
    <property type="project" value="TreeGrafter"/>
</dbReference>
<keyword evidence="1" id="KW-0119">Carbohydrate metabolism</keyword>
<dbReference type="GO" id="GO:0042593">
    <property type="term" value="P:glucose homeostasis"/>
    <property type="evidence" value="ECO:0007669"/>
    <property type="project" value="TreeGrafter"/>
</dbReference>
<dbReference type="Gene3D" id="3.40.50.10490">
    <property type="entry name" value="Glucose-6-phosphate isomerase like protein, domain 1"/>
    <property type="match status" value="2"/>
</dbReference>
<evidence type="ECO:0000313" key="2">
    <source>
        <dbReference type="EMBL" id="MBT9144829.1"/>
    </source>
</evidence>
<dbReference type="SUPFAM" id="SSF53697">
    <property type="entry name" value="SIS domain"/>
    <property type="match status" value="1"/>
</dbReference>
<dbReference type="EMBL" id="QLTW01000025">
    <property type="protein sequence ID" value="MBT9144829.1"/>
    <property type="molecule type" value="Genomic_DNA"/>
</dbReference>
<dbReference type="GO" id="GO:0030246">
    <property type="term" value="F:carbohydrate binding"/>
    <property type="evidence" value="ECO:0007669"/>
    <property type="project" value="TreeGrafter"/>
</dbReference>
<dbReference type="GO" id="GO:1901135">
    <property type="term" value="P:carbohydrate derivative metabolic process"/>
    <property type="evidence" value="ECO:0007669"/>
    <property type="project" value="InterPro"/>
</dbReference>
<gene>
    <name evidence="2" type="primary">murQ</name>
    <name evidence="2" type="ORF">DDT42_00680</name>
</gene>
<dbReference type="GO" id="GO:0005829">
    <property type="term" value="C:cytosol"/>
    <property type="evidence" value="ECO:0007669"/>
    <property type="project" value="TreeGrafter"/>
</dbReference>
<keyword evidence="2" id="KW-0456">Lyase</keyword>
<reference evidence="2 3" key="1">
    <citation type="journal article" date="2021" name="bioRxiv">
        <title>Unique metabolic strategies in Hadean analogues reveal hints for primordial physiology.</title>
        <authorList>
            <person name="Nobu M.K."/>
            <person name="Nakai R."/>
            <person name="Tamazawa S."/>
            <person name="Mori H."/>
            <person name="Toyoda A."/>
            <person name="Ijiri A."/>
            <person name="Suzuki S."/>
            <person name="Kurokawa K."/>
            <person name="Kamagata Y."/>
            <person name="Tamaki H."/>
        </authorList>
    </citation>
    <scope>NUCLEOTIDE SEQUENCE [LARGE SCALE GENOMIC DNA]</scope>
    <source>
        <strain evidence="2">BS525</strain>
    </source>
</reference>
<proteinExistence type="predicted"/>